<keyword evidence="5 7" id="KW-1133">Transmembrane helix</keyword>
<evidence type="ECO:0000256" key="3">
    <source>
        <dbReference type="ARBA" id="ARBA00022475"/>
    </source>
</evidence>
<dbReference type="PANTHER" id="PTHR32322">
    <property type="entry name" value="INNER MEMBRANE TRANSPORTER"/>
    <property type="match status" value="1"/>
</dbReference>
<evidence type="ECO:0000256" key="6">
    <source>
        <dbReference type="ARBA" id="ARBA00023136"/>
    </source>
</evidence>
<feature type="transmembrane region" description="Helical" evidence="7">
    <location>
        <begin position="86"/>
        <end position="106"/>
    </location>
</feature>
<evidence type="ECO:0000313" key="9">
    <source>
        <dbReference type="EMBL" id="MUG69744.1"/>
    </source>
</evidence>
<reference evidence="9 10" key="1">
    <citation type="submission" date="2019-11" db="EMBL/GenBank/DDBJ databases">
        <title>Draft genome sequences of five Paenibacillus species of dairy origin.</title>
        <authorList>
            <person name="Olajide A.M."/>
            <person name="Chen S."/>
            <person name="Lapointe G."/>
        </authorList>
    </citation>
    <scope>NUCLEOTIDE SEQUENCE [LARGE SCALE GENOMIC DNA]</scope>
    <source>
        <strain evidence="9 10">2CS3</strain>
    </source>
</reference>
<feature type="transmembrane region" description="Helical" evidence="7">
    <location>
        <begin position="164"/>
        <end position="187"/>
    </location>
</feature>
<feature type="domain" description="EamA" evidence="8">
    <location>
        <begin position="168"/>
        <end position="303"/>
    </location>
</feature>
<organism evidence="9 10">
    <name type="scientific">Paenibacillus validus</name>
    <dbReference type="NCBI Taxonomy" id="44253"/>
    <lineage>
        <taxon>Bacteria</taxon>
        <taxon>Bacillati</taxon>
        <taxon>Bacillota</taxon>
        <taxon>Bacilli</taxon>
        <taxon>Bacillales</taxon>
        <taxon>Paenibacillaceae</taxon>
        <taxon>Paenibacillus</taxon>
    </lineage>
</organism>
<dbReference type="InterPro" id="IPR000620">
    <property type="entry name" value="EamA_dom"/>
</dbReference>
<keyword evidence="10" id="KW-1185">Reference proteome</keyword>
<dbReference type="AlphaFoldDB" id="A0A7X3CS93"/>
<gene>
    <name evidence="9" type="ORF">GNP93_03530</name>
</gene>
<feature type="domain" description="EamA" evidence="8">
    <location>
        <begin position="26"/>
        <end position="156"/>
    </location>
</feature>
<evidence type="ECO:0000256" key="5">
    <source>
        <dbReference type="ARBA" id="ARBA00022989"/>
    </source>
</evidence>
<dbReference type="Gene3D" id="1.10.3730.20">
    <property type="match status" value="1"/>
</dbReference>
<evidence type="ECO:0000256" key="2">
    <source>
        <dbReference type="ARBA" id="ARBA00007362"/>
    </source>
</evidence>
<dbReference type="Proteomes" id="UP000450917">
    <property type="component" value="Unassembled WGS sequence"/>
</dbReference>
<evidence type="ECO:0000256" key="1">
    <source>
        <dbReference type="ARBA" id="ARBA00004651"/>
    </source>
</evidence>
<dbReference type="PANTHER" id="PTHR32322:SF18">
    <property type="entry name" value="S-ADENOSYLMETHIONINE_S-ADENOSYLHOMOCYSTEINE TRANSPORTER"/>
    <property type="match status" value="1"/>
</dbReference>
<evidence type="ECO:0000256" key="7">
    <source>
        <dbReference type="SAM" id="Phobius"/>
    </source>
</evidence>
<evidence type="ECO:0000259" key="8">
    <source>
        <dbReference type="Pfam" id="PF00892"/>
    </source>
</evidence>
<feature type="transmembrane region" description="Helical" evidence="7">
    <location>
        <begin position="142"/>
        <end position="158"/>
    </location>
</feature>
<proteinExistence type="inferred from homology"/>
<feature type="transmembrane region" description="Helical" evidence="7">
    <location>
        <begin position="196"/>
        <end position="218"/>
    </location>
</feature>
<comment type="caution">
    <text evidence="9">The sequence shown here is derived from an EMBL/GenBank/DDBJ whole genome shotgun (WGS) entry which is preliminary data.</text>
</comment>
<dbReference type="Pfam" id="PF00892">
    <property type="entry name" value="EamA"/>
    <property type="match status" value="2"/>
</dbReference>
<comment type="similarity">
    <text evidence="2">Belongs to the EamA transporter family.</text>
</comment>
<dbReference type="SUPFAM" id="SSF103481">
    <property type="entry name" value="Multidrug resistance efflux transporter EmrE"/>
    <property type="match status" value="2"/>
</dbReference>
<accession>A0A7X3CS93</accession>
<feature type="transmembrane region" description="Helical" evidence="7">
    <location>
        <begin position="230"/>
        <end position="252"/>
    </location>
</feature>
<sequence length="319" mass="35003">MINIVRNRISKRKKCRIMLMFRRYTMVMFVLLIVIWGSGIPIIKIGLEYCPPILFSGLRMFLGGLLMAVVAALWGGAISFSRTWHIIGISAMFNVVLFTGLMTFSIDYLPSGLAAVLIYMQPILVGIIARIWLGEALSPKKITGLLLGFIGVVMISVFKEVSEASSLTGIVLGITAAFVWAVGTVYVKSVQEKVSILWLVAGQFIVGGLVLLLVGLWAESWFAIAWTLPFWFSLLFTAIIGVAFAWVLWFVLIHEGQASSVSSYTFAVPLISILLGTILLNEKVTLSLFIGSVLIGLGIYLVNRQAAESSEISGNMREL</sequence>
<dbReference type="InterPro" id="IPR037185">
    <property type="entry name" value="EmrE-like"/>
</dbReference>
<comment type="subcellular location">
    <subcellularLocation>
        <location evidence="1">Cell membrane</location>
        <topology evidence="1">Multi-pass membrane protein</topology>
    </subcellularLocation>
</comment>
<evidence type="ECO:0000313" key="10">
    <source>
        <dbReference type="Proteomes" id="UP000450917"/>
    </source>
</evidence>
<keyword evidence="3" id="KW-1003">Cell membrane</keyword>
<feature type="transmembrane region" description="Helical" evidence="7">
    <location>
        <begin position="264"/>
        <end position="280"/>
    </location>
</feature>
<feature type="transmembrane region" description="Helical" evidence="7">
    <location>
        <begin position="112"/>
        <end position="133"/>
    </location>
</feature>
<feature type="transmembrane region" description="Helical" evidence="7">
    <location>
        <begin position="53"/>
        <end position="74"/>
    </location>
</feature>
<evidence type="ECO:0000256" key="4">
    <source>
        <dbReference type="ARBA" id="ARBA00022692"/>
    </source>
</evidence>
<feature type="transmembrane region" description="Helical" evidence="7">
    <location>
        <begin position="286"/>
        <end position="303"/>
    </location>
</feature>
<name>A0A7X3CS93_9BACL</name>
<protein>
    <submittedName>
        <fullName evidence="9">EamA family transporter</fullName>
    </submittedName>
</protein>
<feature type="transmembrane region" description="Helical" evidence="7">
    <location>
        <begin position="21"/>
        <end position="47"/>
    </location>
</feature>
<keyword evidence="4 7" id="KW-0812">Transmembrane</keyword>
<dbReference type="GO" id="GO:0005886">
    <property type="term" value="C:plasma membrane"/>
    <property type="evidence" value="ECO:0007669"/>
    <property type="project" value="UniProtKB-SubCell"/>
</dbReference>
<dbReference type="EMBL" id="WNZX01000002">
    <property type="protein sequence ID" value="MUG69744.1"/>
    <property type="molecule type" value="Genomic_DNA"/>
</dbReference>
<dbReference type="InterPro" id="IPR050638">
    <property type="entry name" value="AA-Vitamin_Transporters"/>
</dbReference>
<keyword evidence="6 7" id="KW-0472">Membrane</keyword>